<accession>A0A3N2D2X2</accession>
<reference evidence="2 3" key="1">
    <citation type="submission" date="2018-11" db="EMBL/GenBank/DDBJ databases">
        <title>Sequencing the genomes of 1000 actinobacteria strains.</title>
        <authorList>
            <person name="Klenk H.-P."/>
        </authorList>
    </citation>
    <scope>NUCLEOTIDE SEQUENCE [LARGE SCALE GENOMIC DNA]</scope>
    <source>
        <strain evidence="2 3">DSM 13521</strain>
    </source>
</reference>
<feature type="region of interest" description="Disordered" evidence="1">
    <location>
        <begin position="73"/>
        <end position="96"/>
    </location>
</feature>
<evidence type="ECO:0000313" key="3">
    <source>
        <dbReference type="Proteomes" id="UP000275356"/>
    </source>
</evidence>
<feature type="compositionally biased region" description="Low complexity" evidence="1">
    <location>
        <begin position="36"/>
        <end position="47"/>
    </location>
</feature>
<dbReference type="AlphaFoldDB" id="A0A3N2D2X2"/>
<name>A0A3N2D2X2_9MICO</name>
<comment type="caution">
    <text evidence="2">The sequence shown here is derived from an EMBL/GenBank/DDBJ whole genome shotgun (WGS) entry which is preliminary data.</text>
</comment>
<feature type="compositionally biased region" description="Low complexity" evidence="1">
    <location>
        <begin position="403"/>
        <end position="417"/>
    </location>
</feature>
<feature type="region of interest" description="Disordered" evidence="1">
    <location>
        <begin position="398"/>
        <end position="446"/>
    </location>
</feature>
<feature type="region of interest" description="Disordered" evidence="1">
    <location>
        <begin position="1"/>
        <end position="55"/>
    </location>
</feature>
<sequence length="446" mass="45501">MSGAAIARESGPEASRPRPTTGRAALARITRGERSGPGTTTSPRSSAGGSGSSAQLPRLALAGNRAVTALLTVSRQEETTEATGTAPDTTVTPEPAATPLLDAAGIARARQYYTAQPDRYPPAILTQLRSAVGLAPEGGVDDALVLAVARWQSIEGAASPALVVDGMAGPRTLPRIFASGLNTAGEGESFGGDVQSEVVDEWATLATPAARRDRLVELVNQRLTAAGVPPMTAAADPNPVNSGSFDFTVWVMLVGDGALGGGEITQEAAADVADTVYHEARHTEQWFRMAQYRASQGLSAAGIAAELGIPVAIARLARAAPLAAGSPLALIARGWWDSVYGGGAEHRERVLAEVDAAARARDAARAAHAGDPTPANQAALDAATERFERAHDAYQNLPEENDAWATGPAAAAGITSGSPPPTDAPAGSPPASGGPAHDALPEENLP</sequence>
<dbReference type="OrthoDB" id="5134813at2"/>
<gene>
    <name evidence="2" type="ORF">EDD28_3427</name>
</gene>
<organism evidence="2 3">
    <name type="scientific">Salana multivorans</name>
    <dbReference type="NCBI Taxonomy" id="120377"/>
    <lineage>
        <taxon>Bacteria</taxon>
        <taxon>Bacillati</taxon>
        <taxon>Actinomycetota</taxon>
        <taxon>Actinomycetes</taxon>
        <taxon>Micrococcales</taxon>
        <taxon>Beutenbergiaceae</taxon>
        <taxon>Salana</taxon>
    </lineage>
</organism>
<dbReference type="RefSeq" id="WP_123740865.1">
    <property type="nucleotide sequence ID" value="NZ_RKHQ01000002.1"/>
</dbReference>
<feature type="compositionally biased region" description="Low complexity" evidence="1">
    <location>
        <begin position="424"/>
        <end position="436"/>
    </location>
</feature>
<dbReference type="Proteomes" id="UP000275356">
    <property type="component" value="Unassembled WGS sequence"/>
</dbReference>
<protein>
    <submittedName>
        <fullName evidence="2">Uncharacterized protein</fullName>
    </submittedName>
</protein>
<keyword evidence="3" id="KW-1185">Reference proteome</keyword>
<feature type="compositionally biased region" description="Low complexity" evidence="1">
    <location>
        <begin position="81"/>
        <end position="94"/>
    </location>
</feature>
<evidence type="ECO:0000256" key="1">
    <source>
        <dbReference type="SAM" id="MobiDB-lite"/>
    </source>
</evidence>
<proteinExistence type="predicted"/>
<evidence type="ECO:0000313" key="2">
    <source>
        <dbReference type="EMBL" id="ROR93998.1"/>
    </source>
</evidence>
<dbReference type="EMBL" id="RKHQ01000002">
    <property type="protein sequence ID" value="ROR93998.1"/>
    <property type="molecule type" value="Genomic_DNA"/>
</dbReference>